<evidence type="ECO:0000313" key="11">
    <source>
        <dbReference type="Proteomes" id="UP001151518"/>
    </source>
</evidence>
<keyword evidence="6 8" id="KW-1133">Transmembrane helix</keyword>
<accession>A0A9W8G5W7</accession>
<dbReference type="GO" id="GO:0015179">
    <property type="term" value="F:L-amino acid transmembrane transporter activity"/>
    <property type="evidence" value="ECO:0007669"/>
    <property type="project" value="TreeGrafter"/>
</dbReference>
<feature type="transmembrane region" description="Helical" evidence="8">
    <location>
        <begin position="296"/>
        <end position="316"/>
    </location>
</feature>
<organism evidence="10 11">
    <name type="scientific">Coemansia spiralis</name>
    <dbReference type="NCBI Taxonomy" id="417178"/>
    <lineage>
        <taxon>Eukaryota</taxon>
        <taxon>Fungi</taxon>
        <taxon>Fungi incertae sedis</taxon>
        <taxon>Zoopagomycota</taxon>
        <taxon>Kickxellomycotina</taxon>
        <taxon>Kickxellomycetes</taxon>
        <taxon>Kickxellales</taxon>
        <taxon>Kickxellaceae</taxon>
        <taxon>Coemansia</taxon>
    </lineage>
</organism>
<dbReference type="Proteomes" id="UP001151518">
    <property type="component" value="Unassembled WGS sequence"/>
</dbReference>
<evidence type="ECO:0000256" key="4">
    <source>
        <dbReference type="ARBA" id="ARBA00022692"/>
    </source>
</evidence>
<keyword evidence="3" id="KW-0813">Transport</keyword>
<dbReference type="InterPro" id="IPR013057">
    <property type="entry name" value="AA_transpt_TM"/>
</dbReference>
<feature type="transmembrane region" description="Helical" evidence="8">
    <location>
        <begin position="368"/>
        <end position="393"/>
    </location>
</feature>
<feature type="transmembrane region" description="Helical" evidence="8">
    <location>
        <begin position="42"/>
        <end position="64"/>
    </location>
</feature>
<dbReference type="OrthoDB" id="28208at2759"/>
<keyword evidence="7 8" id="KW-0472">Membrane</keyword>
<comment type="similarity">
    <text evidence="2">Belongs to the amino acid/polyamine transporter 2 family.</text>
</comment>
<dbReference type="Pfam" id="PF01490">
    <property type="entry name" value="Aa_trans"/>
    <property type="match status" value="1"/>
</dbReference>
<feature type="transmembrane region" description="Helical" evidence="8">
    <location>
        <begin position="12"/>
        <end position="36"/>
    </location>
</feature>
<evidence type="ECO:0000256" key="6">
    <source>
        <dbReference type="ARBA" id="ARBA00022989"/>
    </source>
</evidence>
<protein>
    <recommendedName>
        <fullName evidence="9">Amino acid transporter transmembrane domain-containing protein</fullName>
    </recommendedName>
</protein>
<feature type="domain" description="Amino acid transporter transmembrane" evidence="9">
    <location>
        <begin position="11"/>
        <end position="382"/>
    </location>
</feature>
<evidence type="ECO:0000256" key="2">
    <source>
        <dbReference type="ARBA" id="ARBA00008066"/>
    </source>
</evidence>
<evidence type="ECO:0000259" key="9">
    <source>
        <dbReference type="Pfam" id="PF01490"/>
    </source>
</evidence>
<feature type="transmembrane region" description="Helical" evidence="8">
    <location>
        <begin position="219"/>
        <end position="238"/>
    </location>
</feature>
<evidence type="ECO:0000313" key="10">
    <source>
        <dbReference type="EMBL" id="KAJ2673255.1"/>
    </source>
</evidence>
<keyword evidence="4 8" id="KW-0812">Transmembrane</keyword>
<keyword evidence="5" id="KW-0029">Amino-acid transport</keyword>
<name>A0A9W8G5W7_9FUNG</name>
<evidence type="ECO:0000256" key="8">
    <source>
        <dbReference type="SAM" id="Phobius"/>
    </source>
</evidence>
<proteinExistence type="inferred from homology"/>
<sequence>MTELLQAPTGGSSALGAGFNLVNTIIGSGILALPYALREAGFYFGAFSLVLVAVLVYFSLLALIHGGRASALYKYEQVARAALGPLGHRASAFALTVNSLGSCTSYLIIIGDTLSAFAPWPKQTVIVATAVVCTLPLLFFRTLEPLVRASVVSTLCLPVIVGIVAVRGPSYTRAPAPTPVFGPSVLPAFGVIAFAFACTQTCFQSYLIMRNKAEWSRAAGFATALALAIYLLFSISSYMAFGLQTEPNLLNNFDNDDVLANIARALLAFSLLLTYPMQFYPVRDLLNDALGLHHGAGFNLVAVGLFALTLATALVVDDLGVVFKLVGTAASSLIVFVLPGAIYLKLVSLRKHEAAPLLLTASSNAKEPLMFSVSVLLLVLGAFVFVIGTWGSIADMFSR</sequence>
<dbReference type="AlphaFoldDB" id="A0A9W8G5W7"/>
<feature type="transmembrane region" description="Helical" evidence="8">
    <location>
        <begin position="258"/>
        <end position="275"/>
    </location>
</feature>
<feature type="transmembrane region" description="Helical" evidence="8">
    <location>
        <begin position="186"/>
        <end position="207"/>
    </location>
</feature>
<feature type="transmembrane region" description="Helical" evidence="8">
    <location>
        <begin position="123"/>
        <end position="140"/>
    </location>
</feature>
<evidence type="ECO:0000256" key="1">
    <source>
        <dbReference type="ARBA" id="ARBA00004141"/>
    </source>
</evidence>
<dbReference type="PANTHER" id="PTHR22950">
    <property type="entry name" value="AMINO ACID TRANSPORTER"/>
    <property type="match status" value="1"/>
</dbReference>
<evidence type="ECO:0000256" key="5">
    <source>
        <dbReference type="ARBA" id="ARBA00022970"/>
    </source>
</evidence>
<comment type="caution">
    <text evidence="10">The sequence shown here is derived from an EMBL/GenBank/DDBJ whole genome shotgun (WGS) entry which is preliminary data.</text>
</comment>
<dbReference type="PANTHER" id="PTHR22950:SF458">
    <property type="entry name" value="SODIUM-COUPLED NEUTRAL AMINO ACID TRANSPORTER 11-RELATED"/>
    <property type="match status" value="1"/>
</dbReference>
<evidence type="ECO:0000256" key="7">
    <source>
        <dbReference type="ARBA" id="ARBA00023136"/>
    </source>
</evidence>
<evidence type="ECO:0000256" key="3">
    <source>
        <dbReference type="ARBA" id="ARBA00022448"/>
    </source>
</evidence>
<dbReference type="GO" id="GO:0016020">
    <property type="term" value="C:membrane"/>
    <property type="evidence" value="ECO:0007669"/>
    <property type="project" value="UniProtKB-SubCell"/>
</dbReference>
<feature type="transmembrane region" description="Helical" evidence="8">
    <location>
        <begin position="322"/>
        <end position="347"/>
    </location>
</feature>
<dbReference type="EMBL" id="JANBTW010000070">
    <property type="protein sequence ID" value="KAJ2673255.1"/>
    <property type="molecule type" value="Genomic_DNA"/>
</dbReference>
<reference evidence="10" key="1">
    <citation type="submission" date="2022-07" db="EMBL/GenBank/DDBJ databases">
        <title>Phylogenomic reconstructions and comparative analyses of Kickxellomycotina fungi.</title>
        <authorList>
            <person name="Reynolds N.K."/>
            <person name="Stajich J.E."/>
            <person name="Barry K."/>
            <person name="Grigoriev I.V."/>
            <person name="Crous P."/>
            <person name="Smith M.E."/>
        </authorList>
    </citation>
    <scope>NUCLEOTIDE SEQUENCE</scope>
    <source>
        <strain evidence="10">NRRL 3115</strain>
    </source>
</reference>
<feature type="transmembrane region" description="Helical" evidence="8">
    <location>
        <begin position="147"/>
        <end position="166"/>
    </location>
</feature>
<gene>
    <name evidence="10" type="ORF">GGI25_004774</name>
</gene>
<comment type="subcellular location">
    <subcellularLocation>
        <location evidence="1">Membrane</location>
        <topology evidence="1">Multi-pass membrane protein</topology>
    </subcellularLocation>
</comment>